<dbReference type="Pfam" id="PF03865">
    <property type="entry name" value="ShlB"/>
    <property type="match status" value="1"/>
</dbReference>
<dbReference type="EMBL" id="WWCV01000052">
    <property type="protein sequence ID" value="MYN19705.1"/>
    <property type="molecule type" value="Genomic_DNA"/>
</dbReference>
<keyword evidence="12" id="KW-1185">Reference proteome</keyword>
<dbReference type="PANTHER" id="PTHR34597:SF1">
    <property type="entry name" value="HEME_HEMOPEXIN TRANSPORTER PROTEIN HUXB"/>
    <property type="match status" value="1"/>
</dbReference>
<evidence type="ECO:0000256" key="4">
    <source>
        <dbReference type="ARBA" id="ARBA00022452"/>
    </source>
</evidence>
<dbReference type="InterPro" id="IPR051544">
    <property type="entry name" value="TPS_OM_transporter"/>
</dbReference>
<gene>
    <name evidence="11" type="ORF">GTP81_23455</name>
</gene>
<dbReference type="AlphaFoldDB" id="A0A845HQC6"/>
<dbReference type="GO" id="GO:0009279">
    <property type="term" value="C:cell outer membrane"/>
    <property type="evidence" value="ECO:0007669"/>
    <property type="project" value="UniProtKB-SubCell"/>
</dbReference>
<feature type="signal peptide" evidence="9">
    <location>
        <begin position="1"/>
        <end position="22"/>
    </location>
</feature>
<keyword evidence="9" id="KW-0732">Signal</keyword>
<dbReference type="PROSITE" id="PS51779">
    <property type="entry name" value="POTRA"/>
    <property type="match status" value="1"/>
</dbReference>
<feature type="domain" description="POTRA" evidence="10">
    <location>
        <begin position="67"/>
        <end position="142"/>
    </location>
</feature>
<dbReference type="Gene3D" id="2.40.160.50">
    <property type="entry name" value="membrane protein fhac: a member of the omp85/tpsb transporter family"/>
    <property type="match status" value="1"/>
</dbReference>
<accession>A0A845HQC6</accession>
<dbReference type="GO" id="GO:0098046">
    <property type="term" value="C:type V protein secretion system complex"/>
    <property type="evidence" value="ECO:0007669"/>
    <property type="project" value="TreeGrafter"/>
</dbReference>
<dbReference type="InterPro" id="IPR034746">
    <property type="entry name" value="POTRA"/>
</dbReference>
<evidence type="ECO:0000256" key="1">
    <source>
        <dbReference type="ARBA" id="ARBA00004442"/>
    </source>
</evidence>
<comment type="similarity">
    <text evidence="2">Belongs to the TPS (TC 1.B.20) family.</text>
</comment>
<keyword evidence="8" id="KW-0998">Cell outer membrane</keyword>
<keyword evidence="3" id="KW-0813">Transport</keyword>
<keyword evidence="5" id="KW-0812">Transmembrane</keyword>
<protein>
    <submittedName>
        <fullName evidence="11">BamA/TamA family outer membrane protein</fullName>
    </submittedName>
</protein>
<dbReference type="RefSeq" id="WP_161092114.1">
    <property type="nucleotide sequence ID" value="NZ_WWCV01000052.1"/>
</dbReference>
<keyword evidence="7" id="KW-0472">Membrane</keyword>
<organism evidence="11 12">
    <name type="scientific">Duganella vulcania</name>
    <dbReference type="NCBI Taxonomy" id="2692166"/>
    <lineage>
        <taxon>Bacteria</taxon>
        <taxon>Pseudomonadati</taxon>
        <taxon>Pseudomonadota</taxon>
        <taxon>Betaproteobacteria</taxon>
        <taxon>Burkholderiales</taxon>
        <taxon>Oxalobacteraceae</taxon>
        <taxon>Telluria group</taxon>
        <taxon>Duganella</taxon>
    </lineage>
</organism>
<evidence type="ECO:0000256" key="9">
    <source>
        <dbReference type="SAM" id="SignalP"/>
    </source>
</evidence>
<evidence type="ECO:0000259" key="10">
    <source>
        <dbReference type="PROSITE" id="PS51779"/>
    </source>
</evidence>
<dbReference type="Gene3D" id="3.10.20.310">
    <property type="entry name" value="membrane protein fhac"/>
    <property type="match status" value="1"/>
</dbReference>
<dbReference type="InterPro" id="IPR005565">
    <property type="entry name" value="Hemolysn_activator_HlyB_C"/>
</dbReference>
<dbReference type="GO" id="GO:0046819">
    <property type="term" value="P:protein secretion by the type V secretion system"/>
    <property type="evidence" value="ECO:0007669"/>
    <property type="project" value="TreeGrafter"/>
</dbReference>
<evidence type="ECO:0000256" key="3">
    <source>
        <dbReference type="ARBA" id="ARBA00022448"/>
    </source>
</evidence>
<dbReference type="Proteomes" id="UP000484875">
    <property type="component" value="Unassembled WGS sequence"/>
</dbReference>
<comment type="caution">
    <text evidence="11">The sequence shown here is derived from an EMBL/GenBank/DDBJ whole genome shotgun (WGS) entry which is preliminary data.</text>
</comment>
<dbReference type="GO" id="GO:0008320">
    <property type="term" value="F:protein transmembrane transporter activity"/>
    <property type="evidence" value="ECO:0007669"/>
    <property type="project" value="TreeGrafter"/>
</dbReference>
<evidence type="ECO:0000313" key="11">
    <source>
        <dbReference type="EMBL" id="MYN19705.1"/>
    </source>
</evidence>
<comment type="subcellular location">
    <subcellularLocation>
        <location evidence="1">Cell outer membrane</location>
    </subcellularLocation>
</comment>
<keyword evidence="6" id="KW-0653">Protein transport</keyword>
<keyword evidence="4" id="KW-1134">Transmembrane beta strand</keyword>
<dbReference type="Pfam" id="PF08479">
    <property type="entry name" value="POTRA_2"/>
    <property type="match status" value="1"/>
</dbReference>
<dbReference type="InterPro" id="IPR013686">
    <property type="entry name" value="Polypept-transport_assoc_ShlB"/>
</dbReference>
<evidence type="ECO:0000256" key="5">
    <source>
        <dbReference type="ARBA" id="ARBA00022692"/>
    </source>
</evidence>
<evidence type="ECO:0000256" key="2">
    <source>
        <dbReference type="ARBA" id="ARBA00009055"/>
    </source>
</evidence>
<dbReference type="PANTHER" id="PTHR34597">
    <property type="entry name" value="SLR1661 PROTEIN"/>
    <property type="match status" value="1"/>
</dbReference>
<evidence type="ECO:0000313" key="12">
    <source>
        <dbReference type="Proteomes" id="UP000484875"/>
    </source>
</evidence>
<proteinExistence type="inferred from homology"/>
<name>A0A845HQC6_9BURK</name>
<evidence type="ECO:0000256" key="6">
    <source>
        <dbReference type="ARBA" id="ARBA00022927"/>
    </source>
</evidence>
<evidence type="ECO:0000256" key="7">
    <source>
        <dbReference type="ARBA" id="ARBA00023136"/>
    </source>
</evidence>
<reference evidence="11 12" key="1">
    <citation type="submission" date="2019-12" db="EMBL/GenBank/DDBJ databases">
        <title>Novel species isolated from a subtropical stream in China.</title>
        <authorList>
            <person name="Lu H."/>
        </authorList>
    </citation>
    <scope>NUCLEOTIDE SEQUENCE [LARGE SCALE GENOMIC DNA]</scope>
    <source>
        <strain evidence="11 12">FT107W</strain>
    </source>
</reference>
<feature type="chain" id="PRO_5032729379" evidence="9">
    <location>
        <begin position="23"/>
        <end position="550"/>
    </location>
</feature>
<sequence>MKPALTVLTTAITLCFGSGALAQQRPDAGQLLQENGPRALREPQPSTAPLQLPAAPPLQVPPGGMTITLKQIVISGNALIAQDELLRAIGPVQGKTYDFAGLSALADQISAQYRSAGYPFARAYLPQQDLQQGILHIQVLEGRYGQITAHGDPDLSGPGQRFLSPLKPGGVIESHELERVTLILDDQPGIKSIPVVKPGREVGTGDLAVEVRRDHRYAGDAGIDNDGNRYTGRTRAHVNLDIDSPLTLGDQLVLQAMVTDEKMWFGAANYAMPLNAYGLRGKIGYSHSYYTLADSFSALNATGTADVTSAGLSYPVVRSQRLNLTLSGMLEHKRLHDRQGATATHSDKGSNSLPIALNFDVRDTLLNGGISYGAVSWTSGRLQLDADLAPADAATARTAGQFSKLNVDLARIQSLSEGMDLYGRISAQWASKNLDSSQKFGLGGRNGVRAYPSGEGYGDSGALAQIELRYAMGLWLPYVFYDAGRVTTNRDPWTPDVNHRSLAGGGAGVRYGGRTWNASLIAAWRTHGGAPRSEPGKAQPTVWANVGYQF</sequence>
<evidence type="ECO:0000256" key="8">
    <source>
        <dbReference type="ARBA" id="ARBA00023237"/>
    </source>
</evidence>